<keyword evidence="10" id="KW-0732">Signal</keyword>
<evidence type="ECO:0000313" key="13">
    <source>
        <dbReference type="Proteomes" id="UP000054988"/>
    </source>
</evidence>
<gene>
    <name evidence="12" type="ORF">WG66_7165</name>
</gene>
<dbReference type="InterPro" id="IPR005103">
    <property type="entry name" value="AA9_LPMO"/>
</dbReference>
<keyword evidence="4 8" id="KW-1015">Disulfide bond</keyword>
<dbReference type="PANTHER" id="PTHR33353:SF17">
    <property type="entry name" value="ENDO-BETA-1,4-GLUCANASE D"/>
    <property type="match status" value="1"/>
</dbReference>
<evidence type="ECO:0000256" key="8">
    <source>
        <dbReference type="RuleBase" id="RU368122"/>
    </source>
</evidence>
<comment type="subcellular location">
    <subcellularLocation>
        <location evidence="1 8">Secreted</location>
    </subcellularLocation>
</comment>
<feature type="signal peptide" evidence="10">
    <location>
        <begin position="1"/>
        <end position="20"/>
    </location>
</feature>
<comment type="function">
    <text evidence="8">Lytic polysaccharide monooxygenase (LMPO) that depolymerizes crystalline and amorphous polysaccharides via the oxidation of scissile alpha- or beta-(1-4)-glycosidic bonds, yielding C1 and/or C4 oxidation products. Catalysis by LPMOs requires the reduction of the active-site copper from Cu(II) to Cu(I) by a reducing agent and H(2)O(2) or O(2) as a cosubstrate.</text>
</comment>
<comment type="similarity">
    <text evidence="7">Belongs to the polysaccharide monooxygenase AA9 family.</text>
</comment>
<evidence type="ECO:0000256" key="4">
    <source>
        <dbReference type="ARBA" id="ARBA00023157"/>
    </source>
</evidence>
<evidence type="ECO:0000256" key="7">
    <source>
        <dbReference type="ARBA" id="ARBA00044502"/>
    </source>
</evidence>
<evidence type="ECO:0000256" key="10">
    <source>
        <dbReference type="SAM" id="SignalP"/>
    </source>
</evidence>
<evidence type="ECO:0000256" key="9">
    <source>
        <dbReference type="SAM" id="MobiDB-lite"/>
    </source>
</evidence>
<keyword evidence="12" id="KW-0378">Hydrolase</keyword>
<evidence type="ECO:0000256" key="3">
    <source>
        <dbReference type="ARBA" id="ARBA00023001"/>
    </source>
</evidence>
<organism evidence="12 13">
    <name type="scientific">Moniliophthora roreri</name>
    <name type="common">Frosty pod rot fungus</name>
    <name type="synonym">Monilia roreri</name>
    <dbReference type="NCBI Taxonomy" id="221103"/>
    <lineage>
        <taxon>Eukaryota</taxon>
        <taxon>Fungi</taxon>
        <taxon>Dikarya</taxon>
        <taxon>Basidiomycota</taxon>
        <taxon>Agaricomycotina</taxon>
        <taxon>Agaricomycetes</taxon>
        <taxon>Agaricomycetidae</taxon>
        <taxon>Agaricales</taxon>
        <taxon>Marasmiineae</taxon>
        <taxon>Marasmiaceae</taxon>
        <taxon>Moniliophthora</taxon>
    </lineage>
</organism>
<evidence type="ECO:0000256" key="5">
    <source>
        <dbReference type="ARBA" id="ARBA00023277"/>
    </source>
</evidence>
<dbReference type="PANTHER" id="PTHR33353">
    <property type="entry name" value="PUTATIVE (AFU_ORTHOLOGUE AFUA_1G12560)-RELATED"/>
    <property type="match status" value="1"/>
</dbReference>
<evidence type="ECO:0000313" key="12">
    <source>
        <dbReference type="EMBL" id="KTB40265.1"/>
    </source>
</evidence>
<keyword evidence="6 8" id="KW-0624">Polysaccharide degradation</keyword>
<sequence length="217" mass="23890">MNFLTLAVFVSSALFTIVSAHTRVYGVWVNGVFQGDGRELYIRSSPTNDPIKDLKSGAMECNANNHVQVYIAPASSNSWTKLFEEAYDATSKTWATNRVAKAHGQHSIKVPHLEAGTYLVRGEMTALHQADQLYSHRKSRGVQFYISCIQIRVTSNVSQRLPEGTKFPGTYKDDTPGIQWDLYGPGEGDAPERYIPPGPSVWEGAKGGEIAQVGKGR</sequence>
<name>A0A0W0FV62_MONRR</name>
<evidence type="ECO:0000256" key="1">
    <source>
        <dbReference type="ARBA" id="ARBA00004613"/>
    </source>
</evidence>
<feature type="domain" description="Auxiliary Activity family 9 catalytic" evidence="11">
    <location>
        <begin position="75"/>
        <end position="184"/>
    </location>
</feature>
<dbReference type="EC" id="1.14.99.56" evidence="8"/>
<feature type="chain" id="PRO_5006902168" description="AA9 family lytic polysaccharide monooxygenase" evidence="10">
    <location>
        <begin position="21"/>
        <end position="217"/>
    </location>
</feature>
<keyword evidence="5 8" id="KW-0119">Carbohydrate metabolism</keyword>
<feature type="region of interest" description="Disordered" evidence="9">
    <location>
        <begin position="185"/>
        <end position="217"/>
    </location>
</feature>
<protein>
    <recommendedName>
        <fullName evidence="8">AA9 family lytic polysaccharide monooxygenase</fullName>
        <ecNumber evidence="8">1.14.99.56</ecNumber>
    </recommendedName>
    <alternativeName>
        <fullName evidence="8">Endo-beta-1,4-glucanase</fullName>
    </alternativeName>
    <alternativeName>
        <fullName evidence="8">Glycosyl hydrolase 61 family protein</fullName>
    </alternativeName>
</protein>
<dbReference type="GO" id="GO:0008810">
    <property type="term" value="F:cellulase activity"/>
    <property type="evidence" value="ECO:0007669"/>
    <property type="project" value="UniProtKB-UniRule"/>
</dbReference>
<dbReference type="AlphaFoldDB" id="A0A0W0FV62"/>
<dbReference type="GO" id="GO:0005576">
    <property type="term" value="C:extracellular region"/>
    <property type="evidence" value="ECO:0007669"/>
    <property type="project" value="UniProtKB-SubCell"/>
</dbReference>
<accession>A0A0W0FV62</accession>
<dbReference type="GO" id="GO:0030245">
    <property type="term" value="P:cellulose catabolic process"/>
    <property type="evidence" value="ECO:0007669"/>
    <property type="project" value="UniProtKB-UniRule"/>
</dbReference>
<dbReference type="EMBL" id="LATX01001593">
    <property type="protein sequence ID" value="KTB40265.1"/>
    <property type="molecule type" value="Genomic_DNA"/>
</dbReference>
<dbReference type="Gene3D" id="2.70.50.70">
    <property type="match status" value="2"/>
</dbReference>
<evidence type="ECO:0000256" key="6">
    <source>
        <dbReference type="ARBA" id="ARBA00023326"/>
    </source>
</evidence>
<dbReference type="InterPro" id="IPR049892">
    <property type="entry name" value="AA9"/>
</dbReference>
<proteinExistence type="inferred from homology"/>
<comment type="caution">
    <text evidence="12">The sequence shown here is derived from an EMBL/GenBank/DDBJ whole genome shotgun (WGS) entry which is preliminary data.</text>
</comment>
<reference evidence="12 13" key="1">
    <citation type="submission" date="2015-12" db="EMBL/GenBank/DDBJ databases">
        <title>Draft genome sequence of Moniliophthora roreri, the causal agent of frosty pod rot of cacao.</title>
        <authorList>
            <person name="Aime M.C."/>
            <person name="Diaz-Valderrama J.R."/>
            <person name="Kijpornyongpan T."/>
            <person name="Phillips-Mora W."/>
        </authorList>
    </citation>
    <scope>NUCLEOTIDE SEQUENCE [LARGE SCALE GENOMIC DNA]</scope>
    <source>
        <strain evidence="12 13">MCA 2952</strain>
    </source>
</reference>
<dbReference type="CDD" id="cd21175">
    <property type="entry name" value="LPMO_AA9"/>
    <property type="match status" value="1"/>
</dbReference>
<keyword evidence="2 8" id="KW-0964">Secreted</keyword>
<dbReference type="Proteomes" id="UP000054988">
    <property type="component" value="Unassembled WGS sequence"/>
</dbReference>
<evidence type="ECO:0000259" key="11">
    <source>
        <dbReference type="Pfam" id="PF03443"/>
    </source>
</evidence>
<dbReference type="Pfam" id="PF03443">
    <property type="entry name" value="AA9"/>
    <property type="match status" value="1"/>
</dbReference>
<comment type="catalytic activity">
    <reaction evidence="8">
        <text>[(1-&gt;4)-beta-D-glucosyl]n+m + reduced acceptor + O2 = 4-dehydro-beta-D-glucosyl-[(1-&gt;4)-beta-D-glucosyl]n-1 + [(1-&gt;4)-beta-D-glucosyl]m + acceptor + H2O.</text>
        <dbReference type="EC" id="1.14.99.56"/>
    </reaction>
</comment>
<dbReference type="GO" id="GO:0030248">
    <property type="term" value="F:cellulose binding"/>
    <property type="evidence" value="ECO:0007669"/>
    <property type="project" value="UniProtKB-UniRule"/>
</dbReference>
<keyword evidence="3 8" id="KW-0136">Cellulose degradation</keyword>
<comment type="domain">
    <text evidence="8">Has a modular structure: an endo-beta-1,4-glucanase catalytic module at the N-terminus, a linker rich in serines and threonines, and a C-terminal carbohydrate-binding module (CBM).</text>
</comment>
<evidence type="ECO:0000256" key="2">
    <source>
        <dbReference type="ARBA" id="ARBA00022525"/>
    </source>
</evidence>